<sequence>MKKVCVHLASGFEEIEAISIIDVLRRAGISVIIVSVTGKLEVEGAHQVTVIADKLFEDVNYQDIDMLILPGGMPGSKNLDEHEGLKQQIVDFHTNNKPIGAICAAPMVLGHLGILENIEATCYPGFEVHLHGAIVTGEPVIQFNNIVTGKGAGVAIQFALKIVEMLVSKKTAERLAKKMIVGQNNRPL</sequence>
<gene>
    <name evidence="3" type="ORF">MNBD_BACTEROID01-2900</name>
</gene>
<feature type="domain" description="DJ-1/PfpI" evidence="2">
    <location>
        <begin position="2"/>
        <end position="164"/>
    </location>
</feature>
<dbReference type="EMBL" id="UOEP01000225">
    <property type="protein sequence ID" value="VAW24807.1"/>
    <property type="molecule type" value="Genomic_DNA"/>
</dbReference>
<dbReference type="PANTHER" id="PTHR48094:SF12">
    <property type="entry name" value="PARKINSON DISEASE PROTEIN 7 HOMOLOG"/>
    <property type="match status" value="1"/>
</dbReference>
<dbReference type="SUPFAM" id="SSF52317">
    <property type="entry name" value="Class I glutamine amidotransferase-like"/>
    <property type="match status" value="1"/>
</dbReference>
<protein>
    <submittedName>
        <fullName evidence="3">DJ-1/YajL/PfpI superfamily, includes chaperone protein YajL (Former ThiJ), parkinsonism-associated protein DJ-1, peptidases PfpI, Hsp31</fullName>
    </submittedName>
</protein>
<proteinExistence type="predicted"/>
<dbReference type="Gene3D" id="3.40.50.880">
    <property type="match status" value="1"/>
</dbReference>
<accession>A0A3B0UHL2</accession>
<dbReference type="PANTHER" id="PTHR48094">
    <property type="entry name" value="PROTEIN/NUCLEIC ACID DEGLYCASE DJ-1-RELATED"/>
    <property type="match status" value="1"/>
</dbReference>
<dbReference type="InterPro" id="IPR006287">
    <property type="entry name" value="DJ-1"/>
</dbReference>
<dbReference type="GO" id="GO:0005737">
    <property type="term" value="C:cytoplasm"/>
    <property type="evidence" value="ECO:0007669"/>
    <property type="project" value="UniProtKB-ARBA"/>
</dbReference>
<dbReference type="NCBIfam" id="TIGR01383">
    <property type="entry name" value="not_thiJ"/>
    <property type="match status" value="1"/>
</dbReference>
<dbReference type="Pfam" id="PF01965">
    <property type="entry name" value="DJ-1_PfpI"/>
    <property type="match status" value="1"/>
</dbReference>
<keyword evidence="1" id="KW-0677">Repeat</keyword>
<name>A0A3B0UHL2_9ZZZZ</name>
<dbReference type="FunFam" id="3.40.50.880:FF:000015">
    <property type="entry name" value="Protein DJ-1 homolog C"/>
    <property type="match status" value="1"/>
</dbReference>
<dbReference type="CDD" id="cd03135">
    <property type="entry name" value="GATase1_DJ-1"/>
    <property type="match status" value="1"/>
</dbReference>
<dbReference type="InterPro" id="IPR029062">
    <property type="entry name" value="Class_I_gatase-like"/>
</dbReference>
<dbReference type="AlphaFoldDB" id="A0A3B0UHL2"/>
<evidence type="ECO:0000256" key="1">
    <source>
        <dbReference type="ARBA" id="ARBA00022737"/>
    </source>
</evidence>
<dbReference type="InterPro" id="IPR002818">
    <property type="entry name" value="DJ-1/PfpI"/>
</dbReference>
<organism evidence="3">
    <name type="scientific">hydrothermal vent metagenome</name>
    <dbReference type="NCBI Taxonomy" id="652676"/>
    <lineage>
        <taxon>unclassified sequences</taxon>
        <taxon>metagenomes</taxon>
        <taxon>ecological metagenomes</taxon>
    </lineage>
</organism>
<reference evidence="3" key="1">
    <citation type="submission" date="2018-06" db="EMBL/GenBank/DDBJ databases">
        <authorList>
            <person name="Zhirakovskaya E."/>
        </authorList>
    </citation>
    <scope>NUCLEOTIDE SEQUENCE</scope>
</reference>
<evidence type="ECO:0000313" key="3">
    <source>
        <dbReference type="EMBL" id="VAW24807.1"/>
    </source>
</evidence>
<dbReference type="InterPro" id="IPR050325">
    <property type="entry name" value="Prot/Nucl_acid_deglycase"/>
</dbReference>
<evidence type="ECO:0000259" key="2">
    <source>
        <dbReference type="Pfam" id="PF01965"/>
    </source>
</evidence>